<organism evidence="1 2">
    <name type="scientific">Pseudomonas putida ND6</name>
    <dbReference type="NCBI Taxonomy" id="231023"/>
    <lineage>
        <taxon>Bacteria</taxon>
        <taxon>Pseudomonadati</taxon>
        <taxon>Pseudomonadota</taxon>
        <taxon>Gammaproteobacteria</taxon>
        <taxon>Pseudomonadales</taxon>
        <taxon>Pseudomonadaceae</taxon>
        <taxon>Pseudomonas</taxon>
    </lineage>
</organism>
<dbReference type="AlphaFoldDB" id="I3V070"/>
<evidence type="ECO:0000313" key="2">
    <source>
        <dbReference type="Proteomes" id="UP000005268"/>
    </source>
</evidence>
<accession>I3V070</accession>
<evidence type="ECO:0000313" key="1">
    <source>
        <dbReference type="EMBL" id="AFK71141.1"/>
    </source>
</evidence>
<sequence>MAHDPSLSCGRIFLTVMRRMTYLKQQRCQPSQLISQGSHNSCGSGLASR</sequence>
<gene>
    <name evidence="1" type="ORF">YSA_08087</name>
</gene>
<proteinExistence type="predicted"/>
<dbReference type="EMBL" id="CP003588">
    <property type="protein sequence ID" value="AFK71141.1"/>
    <property type="molecule type" value="Genomic_DNA"/>
</dbReference>
<name>I3V070_PSEPU</name>
<dbReference type="HOGENOM" id="CLU_3139723_0_0_6"/>
<reference evidence="1 2" key="1">
    <citation type="journal article" date="2012" name="J. Bacteriol.">
        <title>Complete Genome Sequence of the Naphthalene-Degrading Pseudomonas putida Strain ND6.</title>
        <authorList>
            <person name="Li S."/>
            <person name="Zhao H."/>
            <person name="Li Y."/>
            <person name="Niu S."/>
            <person name="Cai B."/>
        </authorList>
    </citation>
    <scope>NUCLEOTIDE SEQUENCE [LARGE SCALE GENOMIC DNA]</scope>
    <source>
        <strain evidence="1 2">ND6</strain>
    </source>
</reference>
<protein>
    <submittedName>
        <fullName evidence="1">Uncharacterized protein</fullName>
    </submittedName>
</protein>
<dbReference type="Proteomes" id="UP000005268">
    <property type="component" value="Chromosome"/>
</dbReference>
<dbReference type="KEGG" id="ppi:YSA_08087"/>
<dbReference type="PATRIC" id="fig|231023.4.peg.3888"/>